<dbReference type="Proteomes" id="UP000294530">
    <property type="component" value="Unassembled WGS sequence"/>
</dbReference>
<feature type="transmembrane region" description="Helical" evidence="1">
    <location>
        <begin position="315"/>
        <end position="343"/>
    </location>
</feature>
<keyword evidence="3" id="KW-1185">Reference proteome</keyword>
<keyword evidence="1" id="KW-0472">Membrane</keyword>
<feature type="transmembrane region" description="Helical" evidence="1">
    <location>
        <begin position="274"/>
        <end position="295"/>
    </location>
</feature>
<evidence type="ECO:0000313" key="3">
    <source>
        <dbReference type="Proteomes" id="UP000294530"/>
    </source>
</evidence>
<dbReference type="AlphaFoldDB" id="A0A976IDW2"/>
<dbReference type="RefSeq" id="XP_067818227.1">
    <property type="nucleotide sequence ID" value="XM_067967199.1"/>
</dbReference>
<dbReference type="KEGG" id="blac:94352870"/>
<accession>A0A976IDW2</accession>
<keyword evidence="1" id="KW-1133">Transmembrane helix</keyword>
<protein>
    <submittedName>
        <fullName evidence="2">Uncharacterized protein</fullName>
    </submittedName>
</protein>
<dbReference type="GeneID" id="94352870"/>
<name>A0A976IDW2_BRELC</name>
<organism evidence="2 3">
    <name type="scientific">Bremia lactucae</name>
    <name type="common">Lettuce downy mildew</name>
    <dbReference type="NCBI Taxonomy" id="4779"/>
    <lineage>
        <taxon>Eukaryota</taxon>
        <taxon>Sar</taxon>
        <taxon>Stramenopiles</taxon>
        <taxon>Oomycota</taxon>
        <taxon>Peronosporomycetes</taxon>
        <taxon>Peronosporales</taxon>
        <taxon>Peronosporaceae</taxon>
        <taxon>Bremia</taxon>
    </lineage>
</organism>
<dbReference type="EMBL" id="SHOA02000016">
    <property type="protein sequence ID" value="TDH68728.1"/>
    <property type="molecule type" value="Genomic_DNA"/>
</dbReference>
<comment type="caution">
    <text evidence="2">The sequence shown here is derived from an EMBL/GenBank/DDBJ whole genome shotgun (WGS) entry which is preliminary data.</text>
</comment>
<sequence length="350" mass="40190">MHSSLNHYLRWSPPARALPQQRNKSLRSLMVRAVYPHIIEFKVISRESNNHEFMPIVYLIDRSPAWCHRVPSLVETALVKDYVAPLVAKISDASDVDMSRKLTTVHEISADETDYKTSVFVDFAAVPNNSSKAPLNRVVFQIATALRTTVAPLWCPIRRYASVRYGAPVILEEREIAIFIEDPTEFIQHFSARLRASLAITPPSTMLRLTRTLHVHCANIVRDDCFSQRQRASMNEEIFQIYFRTLERWKFRDEDINSPKVLLTAKNLSKHPLLFVKLLAAVLRYLLILPSRLFVSSICDLIYRFPPRQALNRSLTLVTAASEAALVCSACIVMAYWCFLWMLNSPHCFI</sequence>
<keyword evidence="1" id="KW-0812">Transmembrane</keyword>
<evidence type="ECO:0000313" key="2">
    <source>
        <dbReference type="EMBL" id="TDH68728.1"/>
    </source>
</evidence>
<reference evidence="2 3" key="1">
    <citation type="journal article" date="2021" name="Genome Biol.">
        <title>AFLAP: assembly-free linkage analysis pipeline using k-mers from genome sequencing data.</title>
        <authorList>
            <person name="Fletcher K."/>
            <person name="Zhang L."/>
            <person name="Gil J."/>
            <person name="Han R."/>
            <person name="Cavanaugh K."/>
            <person name="Michelmore R."/>
        </authorList>
    </citation>
    <scope>NUCLEOTIDE SEQUENCE [LARGE SCALE GENOMIC DNA]</scope>
    <source>
        <strain evidence="2 3">SF5</strain>
    </source>
</reference>
<gene>
    <name evidence="2" type="ORF">CCR75_009154</name>
</gene>
<dbReference type="OrthoDB" id="106076at2759"/>
<evidence type="ECO:0000256" key="1">
    <source>
        <dbReference type="SAM" id="Phobius"/>
    </source>
</evidence>
<proteinExistence type="predicted"/>